<evidence type="ECO:0000313" key="1">
    <source>
        <dbReference type="EMBL" id="SDE85222.1"/>
    </source>
</evidence>
<reference evidence="1 2" key="1">
    <citation type="submission" date="2016-10" db="EMBL/GenBank/DDBJ databases">
        <authorList>
            <person name="de Groot N.N."/>
        </authorList>
    </citation>
    <scope>NUCLEOTIDE SEQUENCE [LARGE SCALE GENOMIC DNA]</scope>
    <source>
        <strain evidence="1 2">DSM 23421</strain>
    </source>
</reference>
<name>A0A1G7GAR8_9FLAO</name>
<dbReference type="Proteomes" id="UP000199109">
    <property type="component" value="Unassembled WGS sequence"/>
</dbReference>
<accession>A0A1G7GAR8</accession>
<protein>
    <submittedName>
        <fullName evidence="1">Uncharacterized protein</fullName>
    </submittedName>
</protein>
<dbReference type="EMBL" id="FNAO01000008">
    <property type="protein sequence ID" value="SDE85222.1"/>
    <property type="molecule type" value="Genomic_DNA"/>
</dbReference>
<dbReference type="AlphaFoldDB" id="A0A1G7GAR8"/>
<dbReference type="OrthoDB" id="1440702at2"/>
<proteinExistence type="predicted"/>
<evidence type="ECO:0000313" key="2">
    <source>
        <dbReference type="Proteomes" id="UP000199109"/>
    </source>
</evidence>
<keyword evidence="2" id="KW-1185">Reference proteome</keyword>
<dbReference type="RefSeq" id="WP_091871250.1">
    <property type="nucleotide sequence ID" value="NZ_FNAO01000008.1"/>
</dbReference>
<gene>
    <name evidence="1" type="ORF">SAMN05421636_10849</name>
</gene>
<organism evidence="1 2">
    <name type="scientific">Pricia antarctica</name>
    <dbReference type="NCBI Taxonomy" id="641691"/>
    <lineage>
        <taxon>Bacteria</taxon>
        <taxon>Pseudomonadati</taxon>
        <taxon>Bacteroidota</taxon>
        <taxon>Flavobacteriia</taxon>
        <taxon>Flavobacteriales</taxon>
        <taxon>Flavobacteriaceae</taxon>
        <taxon>Pricia</taxon>
    </lineage>
</organism>
<sequence>MKSNHPFFIPVALFICGLTFAQQAQQVRQAQQSPQNSNTDKIPEIVIDLADENGIDPVQIEKYNRVKKGQFFRLKIDNVNTYLYDVSVANEDIDTSKELPASLLDLVDFGGMKTSLGNLNSVSEVVIKFVAKDSDAGFQAFDAGSVQTAEDLKTYFSWLKSNAKKAFSLIDAQRTVVDAIFVKAENFQNTMTTTERNVFGAVPSKQDVKVTLTSYNEVKAVILEIGEELVREKTKFLTVIEIQKETIAKNKDVKASSAEIKKVYEALIKASSNLIAQLSAENYGTFSAVLIGVLNNLDFSYTTLPIQRYSDVNELVISLKPRDKNAKLSGYSTVLRIPDTEKSFWGVSTGFYVTANPETNYSVIERVENGQSLYDFLEEDTASVELGINTMIRYGRRVGEIFDTPTFWHFGFGAGLSIEQKFKPRLMAGTGLAFGNKNKLFIDFGAIHMYYNTLSKAYTQEGNTSLPKDFLVNATKISGYTSLGYLISL</sequence>